<dbReference type="InterPro" id="IPR032694">
    <property type="entry name" value="CopC/D"/>
</dbReference>
<evidence type="ECO:0000259" key="8">
    <source>
        <dbReference type="Pfam" id="PF04234"/>
    </source>
</evidence>
<dbReference type="Pfam" id="PF04234">
    <property type="entry name" value="CopC"/>
    <property type="match status" value="1"/>
</dbReference>
<evidence type="ECO:0000256" key="7">
    <source>
        <dbReference type="SAM" id="SignalP"/>
    </source>
</evidence>
<feature type="compositionally biased region" description="Low complexity" evidence="5">
    <location>
        <begin position="138"/>
        <end position="166"/>
    </location>
</feature>
<evidence type="ECO:0000256" key="3">
    <source>
        <dbReference type="ARBA" id="ARBA00022729"/>
    </source>
</evidence>
<evidence type="ECO:0000256" key="4">
    <source>
        <dbReference type="ARBA" id="ARBA00023008"/>
    </source>
</evidence>
<dbReference type="Proteomes" id="UP001291912">
    <property type="component" value="Unassembled WGS sequence"/>
</dbReference>
<dbReference type="InterPro" id="IPR007348">
    <property type="entry name" value="CopC_dom"/>
</dbReference>
<organism evidence="9 10">
    <name type="scientific">Microbacterium aquimaris</name>
    <dbReference type="NCBI Taxonomy" id="459816"/>
    <lineage>
        <taxon>Bacteria</taxon>
        <taxon>Bacillati</taxon>
        <taxon>Actinomycetota</taxon>
        <taxon>Actinomycetes</taxon>
        <taxon>Micrococcales</taxon>
        <taxon>Microbacteriaceae</taxon>
        <taxon>Microbacterium</taxon>
    </lineage>
</organism>
<evidence type="ECO:0000256" key="6">
    <source>
        <dbReference type="SAM" id="Phobius"/>
    </source>
</evidence>
<feature type="transmembrane region" description="Helical" evidence="6">
    <location>
        <begin position="170"/>
        <end position="192"/>
    </location>
</feature>
<keyword evidence="6" id="KW-0472">Membrane</keyword>
<name>A0ABU5N990_9MICO</name>
<evidence type="ECO:0000256" key="5">
    <source>
        <dbReference type="SAM" id="MobiDB-lite"/>
    </source>
</evidence>
<feature type="domain" description="CopC" evidence="8">
    <location>
        <begin position="35"/>
        <end position="129"/>
    </location>
</feature>
<evidence type="ECO:0000256" key="1">
    <source>
        <dbReference type="ARBA" id="ARBA00004196"/>
    </source>
</evidence>
<evidence type="ECO:0000313" key="10">
    <source>
        <dbReference type="Proteomes" id="UP001291912"/>
    </source>
</evidence>
<keyword evidence="3 7" id="KW-0732">Signal</keyword>
<comment type="caution">
    <text evidence="9">The sequence shown here is derived from an EMBL/GenBank/DDBJ whole genome shotgun (WGS) entry which is preliminary data.</text>
</comment>
<feature type="chain" id="PRO_5045961899" evidence="7">
    <location>
        <begin position="35"/>
        <end position="217"/>
    </location>
</feature>
<feature type="signal peptide" evidence="7">
    <location>
        <begin position="1"/>
        <end position="34"/>
    </location>
</feature>
<keyword evidence="6" id="KW-1133">Transmembrane helix</keyword>
<keyword evidence="10" id="KW-1185">Reference proteome</keyword>
<keyword evidence="2" id="KW-0479">Metal-binding</keyword>
<sequence length="217" mass="22010">MTHAITLRFRCLLVALTAVLMTIGSLAAAAPAHAHDELVSTDPEADSTVEVLPEELVLTFSGILSTEEGATEVAVTDSAGESVADGDPEVVETTVTQPLVGDSTGAITVQWKVVSSDGHPISGEFSFDVATPTPSPTPTASSAEPDPTPTETVAPSPTATPEPSSEVSSAVPWVIGGIVALAVIAAVVYLVASRRRTPPTDPGTHAPGPDSAGPSER</sequence>
<evidence type="ECO:0000256" key="2">
    <source>
        <dbReference type="ARBA" id="ARBA00022723"/>
    </source>
</evidence>
<dbReference type="SUPFAM" id="SSF81296">
    <property type="entry name" value="E set domains"/>
    <property type="match status" value="1"/>
</dbReference>
<feature type="region of interest" description="Disordered" evidence="5">
    <location>
        <begin position="195"/>
        <end position="217"/>
    </location>
</feature>
<feature type="region of interest" description="Disordered" evidence="5">
    <location>
        <begin position="124"/>
        <end position="166"/>
    </location>
</feature>
<dbReference type="InterPro" id="IPR014755">
    <property type="entry name" value="Cu-Rt/internalin_Ig-like"/>
</dbReference>
<accession>A0ABU5N990</accession>
<dbReference type="EMBL" id="JAWJYN010000002">
    <property type="protein sequence ID" value="MDZ8162617.1"/>
    <property type="molecule type" value="Genomic_DNA"/>
</dbReference>
<reference evidence="9 10" key="1">
    <citation type="submission" date="2023-10" db="EMBL/GenBank/DDBJ databases">
        <title>Microbacterium xanthum sp. nov., isolated from seaweed.</title>
        <authorList>
            <person name="Lee S.D."/>
        </authorList>
    </citation>
    <scope>NUCLEOTIDE SEQUENCE [LARGE SCALE GENOMIC DNA]</scope>
    <source>
        <strain evidence="9 10">KCTC 19124</strain>
    </source>
</reference>
<keyword evidence="6" id="KW-0812">Transmembrane</keyword>
<proteinExistence type="predicted"/>
<dbReference type="PANTHER" id="PTHR34820">
    <property type="entry name" value="INNER MEMBRANE PROTEIN YEBZ"/>
    <property type="match status" value="1"/>
</dbReference>
<comment type="subcellular location">
    <subcellularLocation>
        <location evidence="1">Cell envelope</location>
    </subcellularLocation>
</comment>
<dbReference type="Gene3D" id="2.60.40.1220">
    <property type="match status" value="1"/>
</dbReference>
<evidence type="ECO:0000313" key="9">
    <source>
        <dbReference type="EMBL" id="MDZ8162617.1"/>
    </source>
</evidence>
<dbReference type="RefSeq" id="WP_194425359.1">
    <property type="nucleotide sequence ID" value="NZ_BAAAPT010000002.1"/>
</dbReference>
<keyword evidence="4" id="KW-0186">Copper</keyword>
<gene>
    <name evidence="9" type="ORF">R2Q92_12300</name>
</gene>
<protein>
    <submittedName>
        <fullName evidence="9">Copper resistance protein CopC</fullName>
    </submittedName>
</protein>
<dbReference type="InterPro" id="IPR014756">
    <property type="entry name" value="Ig_E-set"/>
</dbReference>
<dbReference type="PANTHER" id="PTHR34820:SF4">
    <property type="entry name" value="INNER MEMBRANE PROTEIN YEBZ"/>
    <property type="match status" value="1"/>
</dbReference>